<dbReference type="SUPFAM" id="SSF81383">
    <property type="entry name" value="F-box domain"/>
    <property type="match status" value="1"/>
</dbReference>
<evidence type="ECO:0000313" key="2">
    <source>
        <dbReference type="Proteomes" id="UP000236316"/>
    </source>
</evidence>
<dbReference type="EMBL" id="LT906555">
    <property type="protein sequence ID" value="SNW62346.1"/>
    <property type="molecule type" value="Genomic_DNA"/>
</dbReference>
<dbReference type="KEGG" id="vg:35382231"/>
<proteinExistence type="predicted"/>
<dbReference type="InterPro" id="IPR036047">
    <property type="entry name" value="F-box-like_dom_sf"/>
</dbReference>
<evidence type="ECO:0000313" key="1">
    <source>
        <dbReference type="EMBL" id="SNW62346.1"/>
    </source>
</evidence>
<protein>
    <submittedName>
        <fullName evidence="1">F-box domain-containing protein</fullName>
    </submittedName>
</protein>
<name>A0A2I2L480_9VIRU</name>
<reference evidence="1" key="1">
    <citation type="submission" date="2017-08" db="EMBL/GenBank/DDBJ databases">
        <authorList>
            <consortium name="Urmite Genomes"/>
        </authorList>
    </citation>
    <scope>NUCLEOTIDE SEQUENCE [LARGE SCALE GENOMIC DNA]</scope>
    <source>
        <strain evidence="1">IHUMI-LCC2</strain>
    </source>
</reference>
<gene>
    <name evidence="1" type="ORF">ORPV_442</name>
</gene>
<sequence length="135" mass="16959">MEVLCEDTLVLIFEYLDGRALYRLRKVNKWIRLVLDSNPKLFWYKHYDIYKIKPYIYNYDYTNKYYMYMILCNKDTRINIEEKIEHRYMISYCSSYNPIFPERLYNHKEIAYTYSGRYFDYSYPTYNLEKTIVFF</sequence>
<keyword evidence="2" id="KW-1185">Reference proteome</keyword>
<organism evidence="1">
    <name type="scientific">Orpheovirus IHUMI-LCC2</name>
    <dbReference type="NCBI Taxonomy" id="2023057"/>
    <lineage>
        <taxon>Viruses</taxon>
        <taxon>Varidnaviria</taxon>
        <taxon>Bamfordvirae</taxon>
        <taxon>Nucleocytoviricota</taxon>
        <taxon>Megaviricetes</taxon>
        <taxon>Pimascovirales</taxon>
        <taxon>Ocovirineae</taxon>
        <taxon>Orpheoviridae</taxon>
        <taxon>Alphaorpheovirus</taxon>
        <taxon>Alphaorpheovirus massiliense</taxon>
    </lineage>
</organism>
<dbReference type="GeneID" id="35382231"/>
<accession>A0A2I2L480</accession>
<dbReference type="Proteomes" id="UP000236316">
    <property type="component" value="Segment"/>
</dbReference>
<dbReference type="RefSeq" id="YP_009448648.1">
    <property type="nucleotide sequence ID" value="NC_036594.1"/>
</dbReference>